<feature type="domain" description="Glycosyl transferase family 1" evidence="1">
    <location>
        <begin position="239"/>
        <end position="393"/>
    </location>
</feature>
<dbReference type="InterPro" id="IPR001296">
    <property type="entry name" value="Glyco_trans_1"/>
</dbReference>
<dbReference type="Pfam" id="PF00534">
    <property type="entry name" value="Glycos_transf_1"/>
    <property type="match status" value="1"/>
</dbReference>
<evidence type="ECO:0000313" key="2">
    <source>
        <dbReference type="EMBL" id="MDJ1168134.1"/>
    </source>
</evidence>
<dbReference type="Proteomes" id="UP001235303">
    <property type="component" value="Unassembled WGS sequence"/>
</dbReference>
<dbReference type="CDD" id="cd03801">
    <property type="entry name" value="GT4_PimA-like"/>
    <property type="match status" value="1"/>
</dbReference>
<gene>
    <name evidence="2" type="ORF">PMG71_01680</name>
</gene>
<dbReference type="InterPro" id="IPR050194">
    <property type="entry name" value="Glycosyltransferase_grp1"/>
</dbReference>
<proteinExistence type="predicted"/>
<dbReference type="PANTHER" id="PTHR45947:SF3">
    <property type="entry name" value="SULFOQUINOVOSYL TRANSFERASE SQD2"/>
    <property type="match status" value="1"/>
</dbReference>
<comment type="caution">
    <text evidence="2">The sequence shown here is derived from an EMBL/GenBank/DDBJ whole genome shotgun (WGS) entry which is preliminary data.</text>
</comment>
<accession>A0ABT7AML1</accession>
<dbReference type="SUPFAM" id="SSF53756">
    <property type="entry name" value="UDP-Glycosyltransferase/glycogen phosphorylase"/>
    <property type="match status" value="1"/>
</dbReference>
<keyword evidence="3" id="KW-1185">Reference proteome</keyword>
<dbReference type="Gene3D" id="3.40.50.2000">
    <property type="entry name" value="Glycogen Phosphorylase B"/>
    <property type="match status" value="2"/>
</dbReference>
<name>A0ABT7AML1_9CYAN</name>
<dbReference type="PANTHER" id="PTHR45947">
    <property type="entry name" value="SULFOQUINOVOSYL TRANSFERASE SQD2"/>
    <property type="match status" value="1"/>
</dbReference>
<evidence type="ECO:0000313" key="3">
    <source>
        <dbReference type="Proteomes" id="UP001235303"/>
    </source>
</evidence>
<evidence type="ECO:0000259" key="1">
    <source>
        <dbReference type="Pfam" id="PF00534"/>
    </source>
</evidence>
<protein>
    <submittedName>
        <fullName evidence="2">Glycosyltransferase family 4 protein</fullName>
    </submittedName>
</protein>
<dbReference type="EMBL" id="JAQOSP010000006">
    <property type="protein sequence ID" value="MDJ1168134.1"/>
    <property type="molecule type" value="Genomic_DNA"/>
</dbReference>
<sequence>MTNFRISLIHPTGNPNSRQSALALEEAEFLYEVITTIAYNPESENWKLLNGLPTGIKNRITDELKRRSWVMPGGTPIRTHLWQEILRVALVRSGLPRRLGINNQRLTDWIYTSIDRHVAQSHLNRLDGVYAYEDGAATTFQAAKSQGILCLYDLPILFYQMSRQIQSEEAELFPDLAPSLQAAKEPEWKLRRKEQEIELADHIFVASSITRKSLLNFGVNPEKITVIPYGAPLDYFHPQPKKDTCFRALYVGRVEPRKGIHYLLQAWKNLNFSDAELCLIGINEFPSGWLDQYQDLFRYIPPVPHYSLNQYYSSASVFVFPSLVEGFGLVLLEAMACGIPVITTPNTAGPDIITDGVEGFIIPIRDVAAIQEKLDWCYHHPLELAQMGKAARKKAEQLTWSQYRQRLTSSMSDIMSQKCLNSSNS</sequence>
<dbReference type="RefSeq" id="WP_283751901.1">
    <property type="nucleotide sequence ID" value="NZ_JAQOSP010000006.1"/>
</dbReference>
<organism evidence="2 3">
    <name type="scientific">Roseofilum acuticapitatum BLCC-M154</name>
    <dbReference type="NCBI Taxonomy" id="3022444"/>
    <lineage>
        <taxon>Bacteria</taxon>
        <taxon>Bacillati</taxon>
        <taxon>Cyanobacteriota</taxon>
        <taxon>Cyanophyceae</taxon>
        <taxon>Desertifilales</taxon>
        <taxon>Desertifilaceae</taxon>
        <taxon>Roseofilum</taxon>
        <taxon>Roseofilum acuticapitatum</taxon>
    </lineage>
</organism>
<reference evidence="2 3" key="1">
    <citation type="submission" date="2023-01" db="EMBL/GenBank/DDBJ databases">
        <title>Novel diversity within Roseofilum (Cyanobacteria; Desertifilaceae) from marine benthic mats with descriptions of four novel species.</title>
        <authorList>
            <person name="Wang Y."/>
            <person name="Berthold D.E."/>
            <person name="Hu J."/>
            <person name="Lefler F.W."/>
            <person name="Laughinghouse H.D. IV."/>
        </authorList>
    </citation>
    <scope>NUCLEOTIDE SEQUENCE [LARGE SCALE GENOMIC DNA]</scope>
    <source>
        <strain evidence="2 3">BLCC-M154</strain>
    </source>
</reference>